<organism evidence="8 9">
    <name type="scientific">Candidatus Ruthenibacterium avium</name>
    <dbReference type="NCBI Taxonomy" id="2838751"/>
    <lineage>
        <taxon>Bacteria</taxon>
        <taxon>Bacillati</taxon>
        <taxon>Bacillota</taxon>
        <taxon>Clostridia</taxon>
        <taxon>Eubacteriales</taxon>
        <taxon>Oscillospiraceae</taxon>
        <taxon>Ruthenibacterium</taxon>
    </lineage>
</organism>
<comment type="similarity">
    <text evidence="2">Belongs to the methyl-accepting chemotaxis (MCP) protein family.</text>
</comment>
<comment type="caution">
    <text evidence="8">The sequence shown here is derived from an EMBL/GenBank/DDBJ whole genome shotgun (WGS) entry which is preliminary data.</text>
</comment>
<reference evidence="8" key="1">
    <citation type="journal article" date="2021" name="PeerJ">
        <title>Extensive microbial diversity within the chicken gut microbiome revealed by metagenomics and culture.</title>
        <authorList>
            <person name="Gilroy R."/>
            <person name="Ravi A."/>
            <person name="Getino M."/>
            <person name="Pursley I."/>
            <person name="Horton D.L."/>
            <person name="Alikhan N.F."/>
            <person name="Baker D."/>
            <person name="Gharbi K."/>
            <person name="Hall N."/>
            <person name="Watson M."/>
            <person name="Adriaenssens E.M."/>
            <person name="Foster-Nyarko E."/>
            <person name="Jarju S."/>
            <person name="Secka A."/>
            <person name="Antonio M."/>
            <person name="Oren A."/>
            <person name="Chaudhuri R.R."/>
            <person name="La Ragione R."/>
            <person name="Hildebrand F."/>
            <person name="Pallen M.J."/>
        </authorList>
    </citation>
    <scope>NUCLEOTIDE SEQUENCE</scope>
    <source>
        <strain evidence="8">ChiBcec8-14828</strain>
    </source>
</reference>
<dbReference type="GO" id="GO:0006935">
    <property type="term" value="P:chemotaxis"/>
    <property type="evidence" value="ECO:0007669"/>
    <property type="project" value="UniProtKB-KW"/>
</dbReference>
<dbReference type="Pfam" id="PF12729">
    <property type="entry name" value="4HB_MCP_1"/>
    <property type="match status" value="1"/>
</dbReference>
<keyword evidence="5" id="KW-1133">Transmembrane helix</keyword>
<dbReference type="SMART" id="SM00304">
    <property type="entry name" value="HAMP"/>
    <property type="match status" value="2"/>
</dbReference>
<dbReference type="Pfam" id="PF00015">
    <property type="entry name" value="MCPsignal"/>
    <property type="match status" value="1"/>
</dbReference>
<dbReference type="InterPro" id="IPR051310">
    <property type="entry name" value="MCP_chemotaxis"/>
</dbReference>
<dbReference type="Pfam" id="PF00672">
    <property type="entry name" value="HAMP"/>
    <property type="match status" value="1"/>
</dbReference>
<dbReference type="CDD" id="cd06225">
    <property type="entry name" value="HAMP"/>
    <property type="match status" value="1"/>
</dbReference>
<gene>
    <name evidence="8" type="ORF">H9943_00795</name>
</gene>
<evidence type="ECO:0000256" key="5">
    <source>
        <dbReference type="SAM" id="Phobius"/>
    </source>
</evidence>
<dbReference type="InterPro" id="IPR004090">
    <property type="entry name" value="Chemotax_Me-accpt_rcpt"/>
</dbReference>
<dbReference type="SUPFAM" id="SSF58104">
    <property type="entry name" value="Methyl-accepting chemotaxis protein (MCP) signaling domain"/>
    <property type="match status" value="1"/>
</dbReference>
<evidence type="ECO:0000313" key="9">
    <source>
        <dbReference type="Proteomes" id="UP000824209"/>
    </source>
</evidence>
<keyword evidence="5" id="KW-0472">Membrane</keyword>
<dbReference type="GO" id="GO:0004888">
    <property type="term" value="F:transmembrane signaling receptor activity"/>
    <property type="evidence" value="ECO:0007669"/>
    <property type="project" value="InterPro"/>
</dbReference>
<feature type="domain" description="HAMP" evidence="7">
    <location>
        <begin position="210"/>
        <end position="262"/>
    </location>
</feature>
<protein>
    <submittedName>
        <fullName evidence="8">HAMP domain-containing protein</fullName>
    </submittedName>
</protein>
<keyword evidence="3" id="KW-0807">Transducer</keyword>
<reference evidence="8" key="2">
    <citation type="submission" date="2021-04" db="EMBL/GenBank/DDBJ databases">
        <authorList>
            <person name="Gilroy R."/>
        </authorList>
    </citation>
    <scope>NUCLEOTIDE SEQUENCE</scope>
    <source>
        <strain evidence="8">ChiBcec8-14828</strain>
    </source>
</reference>
<evidence type="ECO:0000259" key="7">
    <source>
        <dbReference type="PROSITE" id="PS50885"/>
    </source>
</evidence>
<dbReference type="Gene3D" id="1.10.287.950">
    <property type="entry name" value="Methyl-accepting chemotaxis protein"/>
    <property type="match status" value="1"/>
</dbReference>
<dbReference type="EMBL" id="DWYA01000008">
    <property type="protein sequence ID" value="HJB38916.1"/>
    <property type="molecule type" value="Genomic_DNA"/>
</dbReference>
<dbReference type="InterPro" id="IPR003660">
    <property type="entry name" value="HAMP_dom"/>
</dbReference>
<dbReference type="Proteomes" id="UP000824209">
    <property type="component" value="Unassembled WGS sequence"/>
</dbReference>
<dbReference type="InterPro" id="IPR004089">
    <property type="entry name" value="MCPsignal_dom"/>
</dbReference>
<keyword evidence="1" id="KW-0145">Chemotaxis</keyword>
<feature type="region of interest" description="Disordered" evidence="4">
    <location>
        <begin position="565"/>
        <end position="588"/>
    </location>
</feature>
<keyword evidence="5" id="KW-0812">Transmembrane</keyword>
<accession>A0A9D2S0M0</accession>
<name>A0A9D2S0M0_9FIRM</name>
<evidence type="ECO:0000256" key="4">
    <source>
        <dbReference type="SAM" id="MobiDB-lite"/>
    </source>
</evidence>
<dbReference type="PROSITE" id="PS50885">
    <property type="entry name" value="HAMP"/>
    <property type="match status" value="1"/>
</dbReference>
<evidence type="ECO:0000256" key="2">
    <source>
        <dbReference type="ARBA" id="ARBA00029447"/>
    </source>
</evidence>
<dbReference type="GO" id="GO:0007165">
    <property type="term" value="P:signal transduction"/>
    <property type="evidence" value="ECO:0007669"/>
    <property type="project" value="UniProtKB-KW"/>
</dbReference>
<dbReference type="PANTHER" id="PTHR43531">
    <property type="entry name" value="PROTEIN ICFG"/>
    <property type="match status" value="1"/>
</dbReference>
<dbReference type="InterPro" id="IPR024478">
    <property type="entry name" value="HlyB_4HB_MCP"/>
</dbReference>
<dbReference type="AlphaFoldDB" id="A0A9D2S0M0"/>
<dbReference type="Gene3D" id="6.10.340.10">
    <property type="match status" value="1"/>
</dbReference>
<evidence type="ECO:0000313" key="8">
    <source>
        <dbReference type="EMBL" id="HJB38916.1"/>
    </source>
</evidence>
<dbReference type="SMART" id="SM00283">
    <property type="entry name" value="MA"/>
    <property type="match status" value="1"/>
</dbReference>
<evidence type="ECO:0000256" key="3">
    <source>
        <dbReference type="PROSITE-ProRule" id="PRU00284"/>
    </source>
</evidence>
<dbReference type="PROSITE" id="PS50111">
    <property type="entry name" value="CHEMOTAXIS_TRANSDUC_2"/>
    <property type="match status" value="1"/>
</dbReference>
<feature type="transmembrane region" description="Helical" evidence="5">
    <location>
        <begin position="12"/>
        <end position="35"/>
    </location>
</feature>
<dbReference type="PRINTS" id="PR00260">
    <property type="entry name" value="CHEMTRNSDUCR"/>
</dbReference>
<dbReference type="PANTHER" id="PTHR43531:SF11">
    <property type="entry name" value="METHYL-ACCEPTING CHEMOTAXIS PROTEIN 3"/>
    <property type="match status" value="1"/>
</dbReference>
<evidence type="ECO:0000259" key="6">
    <source>
        <dbReference type="PROSITE" id="PS50111"/>
    </source>
</evidence>
<dbReference type="GO" id="GO:0005886">
    <property type="term" value="C:plasma membrane"/>
    <property type="evidence" value="ECO:0007669"/>
    <property type="project" value="TreeGrafter"/>
</dbReference>
<sequence>MKDMKIKHRLIISFTLVSIAMMILSTIGSITLAVLGHTINLYSNKVQGSVSLMSEIRTNFECAQKEMFRGLGSESASTIADATQSAQEAAQEVRDALQELKTVYLGNEKDVSTLEEIISRADVYFLDIMTAMGDSSVNQQQLWKTVEKEFTAVLDEMDAQIEAMMTLTSNYGTSTLDEMTTVINITRVALPTVGGLMLLVAFVLAIRTTKAIVPPLEEMERVAAQMAEGKLDIQLAYKSDNECGHLAHSMREMSRTLQAYIESIDNRMYDFAKGNLNTKDSVIYKGDFVGIGESIDKAATAVSRTMAQIRDASEQVASGADQVAAGANASSQGATQQASSVQELAATINEISSQVKENAESANHAHVQVQEVSEEMTNSNQKMQDMIQAMQEITNSSNEIGKIIKTIEDIAFQTNILALNAAVEAARAGAAGKGFAVVADEVRNLASKSSEASKSTAELIERSLQAVQNGMMIADDTAQALSQTVESADQVAQSIAKISSASNDQAIAITQITQGIEQISSVVQTSSATAEQSAAASQQLSGQAVTLKRLVDGFSLKDDEESAFHPMAESSQPMVHTPAASFDEQGKY</sequence>
<evidence type="ECO:0000256" key="1">
    <source>
        <dbReference type="ARBA" id="ARBA00022500"/>
    </source>
</evidence>
<feature type="domain" description="Methyl-accepting transducer" evidence="6">
    <location>
        <begin position="312"/>
        <end position="541"/>
    </location>
</feature>
<proteinExistence type="inferred from homology"/>